<sequence length="473" mass="51551">MKRLLGFISVLLLSLPAMGQDFDQAIGQIAKLLKESKSMQGSQGLLLEVVNFHSKKSDRKALQISETLKTALLGQGVKIIEQEKALSGVSGKTFSLSVTYEDKGETTLLRAQLTNFVTGQVLEQAVAGYSGEQKTGESLVAVPDLESPLLNKQQARLLSDVFRTSLRNTKVFNLASNAEIDRMDPDRIQKELGCSRDECAVVIGEQMGVDRVVSSSFGKLSENTYLLTAKLIDIKSGAILASATMRHKGELTAIDQPLNQLALELAQNMGSAPEPKGYVRTAEEMKPVELKVMGNDMRIQAYGLLGSPGIAITELGGAQTIVWSDGYGGMVRFVGEAWSGTATSSYGNINKVSSGTRFTEVNGAASDMCGSVEYNWYSQVSGKPGQWSWATGAGTCVTNVSFHERATNTDYRVKVRQYNWVLNLEYIFESRFILGLWMPASLGYDYEDQIGNLGDDIDTIYSMTGGFSLGYQF</sequence>
<dbReference type="Proteomes" id="UP000178449">
    <property type="component" value="Unassembled WGS sequence"/>
</dbReference>
<dbReference type="EMBL" id="MFNE01000031">
    <property type="protein sequence ID" value="OGG94899.1"/>
    <property type="molecule type" value="Genomic_DNA"/>
</dbReference>
<feature type="chain" id="PRO_5009524558" evidence="1">
    <location>
        <begin position="20"/>
        <end position="473"/>
    </location>
</feature>
<evidence type="ECO:0000313" key="3">
    <source>
        <dbReference type="Proteomes" id="UP000178449"/>
    </source>
</evidence>
<organism evidence="2 3">
    <name type="scientific">Candidatus Lambdaproteobacteria bacterium RIFOXYD2_FULL_50_16</name>
    <dbReference type="NCBI Taxonomy" id="1817772"/>
    <lineage>
        <taxon>Bacteria</taxon>
        <taxon>Pseudomonadati</taxon>
        <taxon>Pseudomonadota</taxon>
        <taxon>Candidatus Lambdaproteobacteria</taxon>
    </lineage>
</organism>
<dbReference type="STRING" id="1817772.A2527_09995"/>
<reference evidence="2 3" key="1">
    <citation type="journal article" date="2016" name="Nat. Commun.">
        <title>Thousands of microbial genomes shed light on interconnected biogeochemical processes in an aquifer system.</title>
        <authorList>
            <person name="Anantharaman K."/>
            <person name="Brown C.T."/>
            <person name="Hug L.A."/>
            <person name="Sharon I."/>
            <person name="Castelle C.J."/>
            <person name="Probst A.J."/>
            <person name="Thomas B.C."/>
            <person name="Singh A."/>
            <person name="Wilkins M.J."/>
            <person name="Karaoz U."/>
            <person name="Brodie E.L."/>
            <person name="Williams K.H."/>
            <person name="Hubbard S.S."/>
            <person name="Banfield J.F."/>
        </authorList>
    </citation>
    <scope>NUCLEOTIDE SEQUENCE [LARGE SCALE GENOMIC DNA]</scope>
</reference>
<evidence type="ECO:0000256" key="1">
    <source>
        <dbReference type="SAM" id="SignalP"/>
    </source>
</evidence>
<dbReference type="Gene3D" id="3.40.50.10610">
    <property type="entry name" value="ABC-type transport auxiliary lipoprotein component"/>
    <property type="match status" value="1"/>
</dbReference>
<evidence type="ECO:0000313" key="2">
    <source>
        <dbReference type="EMBL" id="OGG94899.1"/>
    </source>
</evidence>
<comment type="caution">
    <text evidence="2">The sequence shown here is derived from an EMBL/GenBank/DDBJ whole genome shotgun (WGS) entry which is preliminary data.</text>
</comment>
<name>A0A1F6G9X8_9PROT</name>
<accession>A0A1F6G9X8</accession>
<gene>
    <name evidence="2" type="ORF">A2527_09995</name>
</gene>
<feature type="signal peptide" evidence="1">
    <location>
        <begin position="1"/>
        <end position="19"/>
    </location>
</feature>
<dbReference type="AlphaFoldDB" id="A0A1F6G9X8"/>
<proteinExistence type="predicted"/>
<keyword evidence="1" id="KW-0732">Signal</keyword>
<protein>
    <submittedName>
        <fullName evidence="2">Uncharacterized protein</fullName>
    </submittedName>
</protein>